<dbReference type="OrthoDB" id="9802676at2"/>
<name>A0A4R8M5D7_9BACT</name>
<dbReference type="SUPFAM" id="SSF53927">
    <property type="entry name" value="Cytidine deaminase-like"/>
    <property type="match status" value="1"/>
</dbReference>
<dbReference type="InterPro" id="IPR016193">
    <property type="entry name" value="Cytidine_deaminase-like"/>
</dbReference>
<dbReference type="GO" id="GO:0006152">
    <property type="term" value="P:purine nucleoside catabolic process"/>
    <property type="evidence" value="ECO:0007669"/>
    <property type="project" value="TreeGrafter"/>
</dbReference>
<dbReference type="PROSITE" id="PS51747">
    <property type="entry name" value="CYT_DCMP_DEAMINASES_2"/>
    <property type="match status" value="1"/>
</dbReference>
<evidence type="ECO:0000313" key="4">
    <source>
        <dbReference type="EMBL" id="TDY60533.1"/>
    </source>
</evidence>
<reference evidence="4 5" key="1">
    <citation type="submission" date="2019-03" db="EMBL/GenBank/DDBJ databases">
        <title>Genomic Encyclopedia of Type Strains, Phase IV (KMG-IV): sequencing the most valuable type-strain genomes for metagenomic binning, comparative biology and taxonomic classification.</title>
        <authorList>
            <person name="Goeker M."/>
        </authorList>
    </citation>
    <scope>NUCLEOTIDE SEQUENCE [LARGE SCALE GENOMIC DNA]</scope>
    <source>
        <strain evidence="4 5">DSM 25964</strain>
    </source>
</reference>
<dbReference type="GO" id="GO:0008270">
    <property type="term" value="F:zinc ion binding"/>
    <property type="evidence" value="ECO:0007669"/>
    <property type="project" value="InterPro"/>
</dbReference>
<dbReference type="RefSeq" id="WP_133957557.1">
    <property type="nucleotide sequence ID" value="NZ_SORI01000008.1"/>
</dbReference>
<proteinExistence type="predicted"/>
<feature type="domain" description="CMP/dCMP-type deaminase" evidence="3">
    <location>
        <begin position="3"/>
        <end position="126"/>
    </location>
</feature>
<dbReference type="EMBL" id="SORI01000008">
    <property type="protein sequence ID" value="TDY60533.1"/>
    <property type="molecule type" value="Genomic_DNA"/>
</dbReference>
<evidence type="ECO:0000256" key="2">
    <source>
        <dbReference type="ARBA" id="ARBA00022833"/>
    </source>
</evidence>
<dbReference type="CDD" id="cd01285">
    <property type="entry name" value="nucleoside_deaminase"/>
    <property type="match status" value="1"/>
</dbReference>
<dbReference type="GO" id="GO:0047974">
    <property type="term" value="F:guanosine deaminase activity"/>
    <property type="evidence" value="ECO:0007669"/>
    <property type="project" value="TreeGrafter"/>
</dbReference>
<dbReference type="InterPro" id="IPR002125">
    <property type="entry name" value="CMP_dCMP_dom"/>
</dbReference>
<gene>
    <name evidence="4" type="ORF">C8D99_10882</name>
</gene>
<evidence type="ECO:0000256" key="1">
    <source>
        <dbReference type="ARBA" id="ARBA00022723"/>
    </source>
</evidence>
<dbReference type="PROSITE" id="PS00903">
    <property type="entry name" value="CYT_DCMP_DEAMINASES_1"/>
    <property type="match status" value="1"/>
</dbReference>
<dbReference type="Pfam" id="PF00383">
    <property type="entry name" value="dCMP_cyt_deam_1"/>
    <property type="match status" value="1"/>
</dbReference>
<dbReference type="Gene3D" id="3.40.140.10">
    <property type="entry name" value="Cytidine Deaminase, domain 2"/>
    <property type="match status" value="1"/>
</dbReference>
<dbReference type="PANTHER" id="PTHR11079">
    <property type="entry name" value="CYTOSINE DEAMINASE FAMILY MEMBER"/>
    <property type="match status" value="1"/>
</dbReference>
<dbReference type="Proteomes" id="UP000295066">
    <property type="component" value="Unassembled WGS sequence"/>
</dbReference>
<comment type="caution">
    <text evidence="4">The sequence shown here is derived from an EMBL/GenBank/DDBJ whole genome shotgun (WGS) entry which is preliminary data.</text>
</comment>
<accession>A0A4R8M5D7</accession>
<organism evidence="4 5">
    <name type="scientific">Aminivibrio pyruvatiphilus</name>
    <dbReference type="NCBI Taxonomy" id="1005740"/>
    <lineage>
        <taxon>Bacteria</taxon>
        <taxon>Thermotogati</taxon>
        <taxon>Synergistota</taxon>
        <taxon>Synergistia</taxon>
        <taxon>Synergistales</taxon>
        <taxon>Aminobacteriaceae</taxon>
        <taxon>Aminivibrio</taxon>
    </lineage>
</organism>
<keyword evidence="1" id="KW-0479">Metal-binding</keyword>
<dbReference type="FunFam" id="3.40.140.10:FF:000051">
    <property type="entry name" value="Nucleoside deaminase"/>
    <property type="match status" value="1"/>
</dbReference>
<dbReference type="PANTHER" id="PTHR11079:SF161">
    <property type="entry name" value="CMP_DCMP-TYPE DEAMINASE DOMAIN-CONTAINING PROTEIN"/>
    <property type="match status" value="1"/>
</dbReference>
<keyword evidence="2" id="KW-0862">Zinc</keyword>
<keyword evidence="5" id="KW-1185">Reference proteome</keyword>
<evidence type="ECO:0000259" key="3">
    <source>
        <dbReference type="PROSITE" id="PS51747"/>
    </source>
</evidence>
<sequence length="164" mass="18287">MNTLDKVLLRRCIELSEEAAASGNHPFGALLADREGKILVESGNIEVTERDCTGHAETTVMRLAGKKYSKEFLWECTLYTTAEPCCMCVGAIYWGNVGRIVFGITEKQLLELTGAHKDNPTFDLPSREIIARGQKKIEIVGPVDDRELQEEIISAHRGHWTKGK</sequence>
<dbReference type="AlphaFoldDB" id="A0A4R8M5D7"/>
<dbReference type="InterPro" id="IPR016192">
    <property type="entry name" value="APOBEC/CMP_deaminase_Zn-bd"/>
</dbReference>
<evidence type="ECO:0000313" key="5">
    <source>
        <dbReference type="Proteomes" id="UP000295066"/>
    </source>
</evidence>
<protein>
    <submittedName>
        <fullName evidence="4">Cytidine/deoxycytidylate deaminase-like protein</fullName>
    </submittedName>
</protein>